<dbReference type="STRING" id="48709.A0A1D2NK18"/>
<keyword evidence="4" id="KW-1185">Reference proteome</keyword>
<sequence>MAQNSPKRSCSSYGPERVSLVGRMRLDRFPFLWTLEDYATWAVCPLIESPVFRGGTKIHHDWVLSIRPKRKLKGGEYCSVHLTLKESRNEPLKVVFKISILNANDRPAVQSELYGEFGRYGYTHGFDTFISTSDLIDPSKRLIENDTIKIQCSLFIVDEMEQEVTNGGMGNCVPSVEEKNEEFMKNFAKDFGKMFNESNGTDVIISTSKTTFKAHTFILKARSPVFDRMFTVDMKEKENNVVHISDFDEDVVKGMLEYLYTGQTDFISTLAPELLQIADKYDLAGLKQDCEYAMVNRLNIGDAAMVLVLAHAHNAPFLKKKTLAFINLNKDEFLKTVAFQDEVAAHPVAFTDLHLPQ</sequence>
<dbReference type="PANTHER" id="PTHR24413">
    <property type="entry name" value="SPECKLE-TYPE POZ PROTEIN"/>
    <property type="match status" value="1"/>
</dbReference>
<dbReference type="Gene3D" id="2.60.210.10">
    <property type="entry name" value="Apoptosis, Tumor Necrosis Factor Receptor Associated Protein 2, Chain A"/>
    <property type="match status" value="1"/>
</dbReference>
<dbReference type="OMA" id="TKERIGW"/>
<dbReference type="FunFam" id="3.30.710.10:FF:000159">
    <property type="entry name" value="Speckle-type POZ protein B"/>
    <property type="match status" value="1"/>
</dbReference>
<feature type="domain" description="MATH" evidence="2">
    <location>
        <begin position="28"/>
        <end position="154"/>
    </location>
</feature>
<dbReference type="Gene3D" id="3.30.710.10">
    <property type="entry name" value="Potassium Channel Kv1.1, Chain A"/>
    <property type="match status" value="1"/>
</dbReference>
<dbReference type="InterPro" id="IPR011333">
    <property type="entry name" value="SKP1/BTB/POZ_sf"/>
</dbReference>
<feature type="domain" description="BTB" evidence="1">
    <location>
        <begin position="201"/>
        <end position="268"/>
    </location>
</feature>
<gene>
    <name evidence="3" type="ORF">Ocin01_01133</name>
</gene>
<proteinExistence type="predicted"/>
<protein>
    <submittedName>
        <fullName evidence="3">Speckle-type POZ protein</fullName>
    </submittedName>
</protein>
<evidence type="ECO:0000259" key="2">
    <source>
        <dbReference type="PROSITE" id="PS50144"/>
    </source>
</evidence>
<dbReference type="Proteomes" id="UP000094527">
    <property type="component" value="Unassembled WGS sequence"/>
</dbReference>
<dbReference type="OrthoDB" id="10249567at2759"/>
<dbReference type="GO" id="GO:0030163">
    <property type="term" value="P:protein catabolic process"/>
    <property type="evidence" value="ECO:0007669"/>
    <property type="project" value="UniProtKB-ARBA"/>
</dbReference>
<organism evidence="3 4">
    <name type="scientific">Orchesella cincta</name>
    <name type="common">Springtail</name>
    <name type="synonym">Podura cincta</name>
    <dbReference type="NCBI Taxonomy" id="48709"/>
    <lineage>
        <taxon>Eukaryota</taxon>
        <taxon>Metazoa</taxon>
        <taxon>Ecdysozoa</taxon>
        <taxon>Arthropoda</taxon>
        <taxon>Hexapoda</taxon>
        <taxon>Collembola</taxon>
        <taxon>Entomobryomorpha</taxon>
        <taxon>Entomobryoidea</taxon>
        <taxon>Orchesellidae</taxon>
        <taxon>Orchesellinae</taxon>
        <taxon>Orchesella</taxon>
    </lineage>
</organism>
<dbReference type="Gene3D" id="6.10.250.3030">
    <property type="match status" value="1"/>
</dbReference>
<dbReference type="Pfam" id="PF00651">
    <property type="entry name" value="BTB"/>
    <property type="match status" value="1"/>
</dbReference>
<name>A0A1D2NK18_ORCCI</name>
<dbReference type="SMART" id="SM00225">
    <property type="entry name" value="BTB"/>
    <property type="match status" value="1"/>
</dbReference>
<dbReference type="Pfam" id="PF22486">
    <property type="entry name" value="MATH_2"/>
    <property type="match status" value="1"/>
</dbReference>
<dbReference type="CDD" id="cd00121">
    <property type="entry name" value="MATH"/>
    <property type="match status" value="1"/>
</dbReference>
<dbReference type="SUPFAM" id="SSF49599">
    <property type="entry name" value="TRAF domain-like"/>
    <property type="match status" value="1"/>
</dbReference>
<accession>A0A1D2NK18</accession>
<dbReference type="EMBL" id="LJIJ01000021">
    <property type="protein sequence ID" value="ODN05562.1"/>
    <property type="molecule type" value="Genomic_DNA"/>
</dbReference>
<evidence type="ECO:0000313" key="3">
    <source>
        <dbReference type="EMBL" id="ODN05562.1"/>
    </source>
</evidence>
<dbReference type="PROSITE" id="PS50097">
    <property type="entry name" value="BTB"/>
    <property type="match status" value="1"/>
</dbReference>
<evidence type="ECO:0000259" key="1">
    <source>
        <dbReference type="PROSITE" id="PS50097"/>
    </source>
</evidence>
<dbReference type="InterPro" id="IPR002083">
    <property type="entry name" value="MATH/TRAF_dom"/>
</dbReference>
<dbReference type="AlphaFoldDB" id="A0A1D2NK18"/>
<dbReference type="SUPFAM" id="SSF54695">
    <property type="entry name" value="POZ domain"/>
    <property type="match status" value="1"/>
</dbReference>
<evidence type="ECO:0000313" key="4">
    <source>
        <dbReference type="Proteomes" id="UP000094527"/>
    </source>
</evidence>
<dbReference type="InterPro" id="IPR008974">
    <property type="entry name" value="TRAF-like"/>
</dbReference>
<comment type="caution">
    <text evidence="3">The sequence shown here is derived from an EMBL/GenBank/DDBJ whole genome shotgun (WGS) entry which is preliminary data.</text>
</comment>
<dbReference type="InterPro" id="IPR000210">
    <property type="entry name" value="BTB/POZ_dom"/>
</dbReference>
<dbReference type="PROSITE" id="PS50144">
    <property type="entry name" value="MATH"/>
    <property type="match status" value="1"/>
</dbReference>
<reference evidence="3 4" key="1">
    <citation type="journal article" date="2016" name="Genome Biol. Evol.">
        <title>Gene Family Evolution Reflects Adaptation to Soil Environmental Stressors in the Genome of the Collembolan Orchesella cincta.</title>
        <authorList>
            <person name="Faddeeva-Vakhrusheva A."/>
            <person name="Derks M.F."/>
            <person name="Anvar S.Y."/>
            <person name="Agamennone V."/>
            <person name="Suring W."/>
            <person name="Smit S."/>
            <person name="van Straalen N.M."/>
            <person name="Roelofs D."/>
        </authorList>
    </citation>
    <scope>NUCLEOTIDE SEQUENCE [LARGE SCALE GENOMIC DNA]</scope>
    <source>
        <tissue evidence="3">Mixed pool</tissue>
    </source>
</reference>